<keyword evidence="1" id="KW-0732">Signal</keyword>
<reference evidence="2" key="1">
    <citation type="submission" date="2021-04" db="EMBL/GenBank/DDBJ databases">
        <title>Oceanospirillales bacteria with DddD are important DMSP degraders in coastal seawater.</title>
        <authorList>
            <person name="Liu J."/>
        </authorList>
    </citation>
    <scope>NUCLEOTIDE SEQUENCE</scope>
    <source>
        <strain evidence="2">GY6</strain>
    </source>
</reference>
<gene>
    <name evidence="2" type="ORF">KDX31_10865</name>
</gene>
<evidence type="ECO:0000313" key="2">
    <source>
        <dbReference type="EMBL" id="UTW01867.1"/>
    </source>
</evidence>
<feature type="signal peptide" evidence="1">
    <location>
        <begin position="1"/>
        <end position="23"/>
    </location>
</feature>
<accession>A0ABY5GQ89</accession>
<organism evidence="2 3">
    <name type="scientific">Amphritea atlantica</name>
    <dbReference type="NCBI Taxonomy" id="355243"/>
    <lineage>
        <taxon>Bacteria</taxon>
        <taxon>Pseudomonadati</taxon>
        <taxon>Pseudomonadota</taxon>
        <taxon>Gammaproteobacteria</taxon>
        <taxon>Oceanospirillales</taxon>
        <taxon>Oceanospirillaceae</taxon>
        <taxon>Amphritea</taxon>
    </lineage>
</organism>
<name>A0ABY5GQ89_9GAMM</name>
<keyword evidence="3" id="KW-1185">Reference proteome</keyword>
<dbReference type="EMBL" id="CP073344">
    <property type="protein sequence ID" value="UTW01867.1"/>
    <property type="molecule type" value="Genomic_DNA"/>
</dbReference>
<feature type="chain" id="PRO_5047351136" evidence="1">
    <location>
        <begin position="24"/>
        <end position="187"/>
    </location>
</feature>
<sequence length="187" mass="21431">MNKLFAGLMLLVSLFFLVTPVGAASLSEGVKQIHLQQKDGSEQRIGELILTAGENGQFSYKITLDHHLFKDYFLSMKEMKCLEGPELWCFIPYPYEQPRTISADDLRWLEHDLLFMFKKPEAFGANFWNGIYYKMALTDNGIHGTAQALDLNLLASPPDDLSQPPVGEYDIDRADLEKRWLPFIEIR</sequence>
<protein>
    <submittedName>
        <fullName evidence="2">Uncharacterized protein</fullName>
    </submittedName>
</protein>
<evidence type="ECO:0000256" key="1">
    <source>
        <dbReference type="SAM" id="SignalP"/>
    </source>
</evidence>
<proteinExistence type="predicted"/>
<evidence type="ECO:0000313" key="3">
    <source>
        <dbReference type="Proteomes" id="UP001059950"/>
    </source>
</evidence>
<dbReference type="Proteomes" id="UP001059950">
    <property type="component" value="Chromosome"/>
</dbReference>